<proteinExistence type="predicted"/>
<dbReference type="AlphaFoldDB" id="A0A1B0AEB5"/>
<dbReference type="VEuPathDB" id="VectorBase:GPAI043019"/>
<evidence type="ECO:0000313" key="1">
    <source>
        <dbReference type="EnsemblMetazoa" id="GPAI043019-PA"/>
    </source>
</evidence>
<organism evidence="1 2">
    <name type="scientific">Glossina pallidipes</name>
    <name type="common">Tsetse fly</name>
    <dbReference type="NCBI Taxonomy" id="7398"/>
    <lineage>
        <taxon>Eukaryota</taxon>
        <taxon>Metazoa</taxon>
        <taxon>Ecdysozoa</taxon>
        <taxon>Arthropoda</taxon>
        <taxon>Hexapoda</taxon>
        <taxon>Insecta</taxon>
        <taxon>Pterygota</taxon>
        <taxon>Neoptera</taxon>
        <taxon>Endopterygota</taxon>
        <taxon>Diptera</taxon>
        <taxon>Brachycera</taxon>
        <taxon>Muscomorpha</taxon>
        <taxon>Hippoboscoidea</taxon>
        <taxon>Glossinidae</taxon>
        <taxon>Glossina</taxon>
    </lineage>
</organism>
<dbReference type="EnsemblMetazoa" id="GPAI043019-RA">
    <property type="protein sequence ID" value="GPAI043019-PA"/>
    <property type="gene ID" value="GPAI043019"/>
</dbReference>
<name>A0A1B0AEB5_GLOPL</name>
<reference evidence="2" key="1">
    <citation type="submission" date="2014-03" db="EMBL/GenBank/DDBJ databases">
        <authorList>
            <person name="Aksoy S."/>
            <person name="Warren W."/>
            <person name="Wilson R.K."/>
        </authorList>
    </citation>
    <scope>NUCLEOTIDE SEQUENCE [LARGE SCALE GENOMIC DNA]</scope>
    <source>
        <strain evidence="2">IAEA</strain>
    </source>
</reference>
<reference evidence="1" key="2">
    <citation type="submission" date="2020-05" db="UniProtKB">
        <authorList>
            <consortium name="EnsemblMetazoa"/>
        </authorList>
    </citation>
    <scope>IDENTIFICATION</scope>
    <source>
        <strain evidence="1">IAEA</strain>
    </source>
</reference>
<keyword evidence="2" id="KW-1185">Reference proteome</keyword>
<sequence>MQTAPINDKQYYMAAKVLAPNAEYGYESSYRNSLDVVNFNINIVLSHSSVTFELSKREDHSAEKLEIVVLLAGQENTENINIVNCNLRLSASTSTIGGMASSHMYHV</sequence>
<protein>
    <submittedName>
        <fullName evidence="1">Uncharacterized protein</fullName>
    </submittedName>
</protein>
<evidence type="ECO:0000313" key="2">
    <source>
        <dbReference type="Proteomes" id="UP000092445"/>
    </source>
</evidence>
<dbReference type="Proteomes" id="UP000092445">
    <property type="component" value="Unassembled WGS sequence"/>
</dbReference>
<accession>A0A1B0AEB5</accession>